<accession>A0A4T3F4U4</accession>
<gene>
    <name evidence="2" type="ORF">E5222_09685</name>
</gene>
<dbReference type="PANTHER" id="PTHR13887:SF41">
    <property type="entry name" value="THIOREDOXIN SUPERFAMILY PROTEIN"/>
    <property type="match status" value="1"/>
</dbReference>
<evidence type="ECO:0000313" key="3">
    <source>
        <dbReference type="Proteomes" id="UP000309389"/>
    </source>
</evidence>
<dbReference type="InterPro" id="IPR001853">
    <property type="entry name" value="DSBA-like_thioredoxin_dom"/>
</dbReference>
<evidence type="ECO:0000259" key="1">
    <source>
        <dbReference type="Pfam" id="PF01323"/>
    </source>
</evidence>
<keyword evidence="3" id="KW-1185">Reference proteome</keyword>
<comment type="caution">
    <text evidence="2">The sequence shown here is derived from an EMBL/GenBank/DDBJ whole genome shotgun (WGS) entry which is preliminary data.</text>
</comment>
<evidence type="ECO:0000313" key="2">
    <source>
        <dbReference type="EMBL" id="TIX50528.1"/>
    </source>
</evidence>
<reference evidence="2 3" key="1">
    <citation type="submission" date="2019-04" db="EMBL/GenBank/DDBJ databases">
        <title>Altererythrobacter aquimixticola sp. nov., isolated from sediment of junction between the ocean and a freshwater spring.</title>
        <authorList>
            <person name="Yoon J.-H."/>
        </authorList>
    </citation>
    <scope>NUCLEOTIDE SEQUENCE [LARGE SCALE GENOMIC DNA]</scope>
    <source>
        <strain evidence="2 3">SSKS-13</strain>
    </source>
</reference>
<protein>
    <submittedName>
        <fullName evidence="2">DsbA family oxidoreductase</fullName>
    </submittedName>
</protein>
<dbReference type="EMBL" id="SSHH01000002">
    <property type="protein sequence ID" value="TIX50528.1"/>
    <property type="molecule type" value="Genomic_DNA"/>
</dbReference>
<dbReference type="Gene3D" id="3.40.30.10">
    <property type="entry name" value="Glutaredoxin"/>
    <property type="match status" value="1"/>
</dbReference>
<proteinExistence type="predicted"/>
<name>A0A4T3F4U4_9SPHN</name>
<dbReference type="SUPFAM" id="SSF52833">
    <property type="entry name" value="Thioredoxin-like"/>
    <property type="match status" value="1"/>
</dbReference>
<sequence length="235" mass="26117">MVAGTRTRLMADELQVDVWSDIVCPWCAIGITQFLKAREQLKGEVDLTIRFMPFELNPDMGPEGHNQIDLLAKAYNKTPADVLEMRRTVEATGADVGFPMTWQGEGEEPVLMVWNTHKAHMLLRWVLTVSDTEAQLRLKLAFLRAYFQLRQNVSDDAVLLDIAEAEGFDRAGAEAALKDEALSTAITMEEQRARQNNISSVPTFVVAGKYILQGAAKPEEYSAALVKLASMEAMA</sequence>
<dbReference type="AlphaFoldDB" id="A0A4T3F4U4"/>
<dbReference type="PANTHER" id="PTHR13887">
    <property type="entry name" value="GLUTATHIONE S-TRANSFERASE KAPPA"/>
    <property type="match status" value="1"/>
</dbReference>
<dbReference type="Pfam" id="PF01323">
    <property type="entry name" value="DSBA"/>
    <property type="match status" value="1"/>
</dbReference>
<dbReference type="InterPro" id="IPR036249">
    <property type="entry name" value="Thioredoxin-like_sf"/>
</dbReference>
<feature type="domain" description="DSBA-like thioredoxin" evidence="1">
    <location>
        <begin position="15"/>
        <end position="225"/>
    </location>
</feature>
<dbReference type="Proteomes" id="UP000309389">
    <property type="component" value="Unassembled WGS sequence"/>
</dbReference>
<dbReference type="GO" id="GO:0016491">
    <property type="term" value="F:oxidoreductase activity"/>
    <property type="evidence" value="ECO:0007669"/>
    <property type="project" value="InterPro"/>
</dbReference>
<dbReference type="CDD" id="cd03024">
    <property type="entry name" value="DsbA_FrnE"/>
    <property type="match status" value="1"/>
</dbReference>
<dbReference type="OrthoDB" id="9799122at2"/>
<organism evidence="2 3">
    <name type="scientific">Alteraurantiacibacter aquimixticola</name>
    <dbReference type="NCBI Taxonomy" id="2489173"/>
    <lineage>
        <taxon>Bacteria</taxon>
        <taxon>Pseudomonadati</taxon>
        <taxon>Pseudomonadota</taxon>
        <taxon>Alphaproteobacteria</taxon>
        <taxon>Sphingomonadales</taxon>
        <taxon>Erythrobacteraceae</taxon>
        <taxon>Alteraurantiacibacter</taxon>
    </lineage>
</organism>